<proteinExistence type="predicted"/>
<evidence type="ECO:0000313" key="5">
    <source>
        <dbReference type="Proteomes" id="UP001231166"/>
    </source>
</evidence>
<reference evidence="2" key="1">
    <citation type="submission" date="2022-12" db="EMBL/GenBank/DDBJ databases">
        <authorList>
            <person name="Krivoruchko A.V."/>
            <person name="Elkin A."/>
        </authorList>
    </citation>
    <scope>NUCLEOTIDE SEQUENCE</scope>
    <source>
        <strain evidence="2">IEGM 249</strain>
    </source>
</reference>
<protein>
    <submittedName>
        <fullName evidence="3">CU044_2847 family protein</fullName>
    </submittedName>
</protein>
<accession>A0AAX3YPJ7</accession>
<dbReference type="EMBL" id="JAPWIS010000034">
    <property type="protein sequence ID" value="MCZ4589595.1"/>
    <property type="molecule type" value="Genomic_DNA"/>
</dbReference>
<dbReference type="Proteomes" id="UP001066327">
    <property type="component" value="Unassembled WGS sequence"/>
</dbReference>
<geneLocation type="plasmid" evidence="3 5">
    <name>pRho-VOC14-C342</name>
</geneLocation>
<keyword evidence="4" id="KW-1185">Reference proteome</keyword>
<evidence type="ECO:0000259" key="1">
    <source>
        <dbReference type="Pfam" id="PF19493"/>
    </source>
</evidence>
<gene>
    <name evidence="2" type="ORF">O4328_39185</name>
    <name evidence="3" type="ORF">Q5707_38435</name>
</gene>
<feature type="domain" description="Trypsin-co-occurring" evidence="1">
    <location>
        <begin position="9"/>
        <end position="111"/>
    </location>
</feature>
<sequence>MGKRIIEVPLDGEQVVLVEVDDEDFYQGGDALAPVANVDEMLARAGGSVRSAMDNVIMPTMHTIFDRISEGTRAPDSVEVEFGLKLAGTLGAVFASTQAEGHIKVTMTWSRRPPEHSSASPAPAPTH</sequence>
<reference evidence="3" key="2">
    <citation type="submission" date="2023-07" db="EMBL/GenBank/DDBJ databases">
        <title>Genomic analysis of Rhodococcus opacus VOC-14 with glycol ethers degradation activity.</title>
        <authorList>
            <person name="Narkevich D.A."/>
            <person name="Hlushen A.M."/>
            <person name="Akhremchuk A.E."/>
            <person name="Sikolenko M.A."/>
            <person name="Valentovich L.N."/>
        </authorList>
    </citation>
    <scope>NUCLEOTIDE SEQUENCE</scope>
    <source>
        <strain evidence="3">VOC-14</strain>
        <plasmid evidence="3">pRho-VOC14-C342</plasmid>
    </source>
</reference>
<dbReference type="InterPro" id="IPR045794">
    <property type="entry name" value="Trypco1"/>
</dbReference>
<keyword evidence="3" id="KW-0614">Plasmid</keyword>
<name>A0AAX3YPJ7_RHOOP</name>
<evidence type="ECO:0000313" key="2">
    <source>
        <dbReference type="EMBL" id="MCZ4589595.1"/>
    </source>
</evidence>
<dbReference type="Pfam" id="PF19493">
    <property type="entry name" value="Trypco1"/>
    <property type="match status" value="1"/>
</dbReference>
<dbReference type="RefSeq" id="WP_269592563.1">
    <property type="nucleotide sequence ID" value="NZ_CP130954.1"/>
</dbReference>
<dbReference type="AlphaFoldDB" id="A0AAX3YPJ7"/>
<dbReference type="EMBL" id="CP130954">
    <property type="protein sequence ID" value="WLF51246.1"/>
    <property type="molecule type" value="Genomic_DNA"/>
</dbReference>
<evidence type="ECO:0000313" key="3">
    <source>
        <dbReference type="EMBL" id="WLF51246.1"/>
    </source>
</evidence>
<dbReference type="NCBIfam" id="NF041216">
    <property type="entry name" value="CU044_2847_fam"/>
    <property type="match status" value="1"/>
</dbReference>
<dbReference type="Proteomes" id="UP001231166">
    <property type="component" value="Plasmid pRho-VOC14-C342"/>
</dbReference>
<organism evidence="3 5">
    <name type="scientific">Rhodococcus opacus</name>
    <name type="common">Nocardia opaca</name>
    <dbReference type="NCBI Taxonomy" id="37919"/>
    <lineage>
        <taxon>Bacteria</taxon>
        <taxon>Bacillati</taxon>
        <taxon>Actinomycetota</taxon>
        <taxon>Actinomycetes</taxon>
        <taxon>Mycobacteriales</taxon>
        <taxon>Nocardiaceae</taxon>
        <taxon>Rhodococcus</taxon>
    </lineage>
</organism>
<evidence type="ECO:0000313" key="4">
    <source>
        <dbReference type="Proteomes" id="UP001066327"/>
    </source>
</evidence>